<feature type="chain" id="PRO_5017234723" evidence="1">
    <location>
        <begin position="19"/>
        <end position="251"/>
    </location>
</feature>
<protein>
    <submittedName>
        <fullName evidence="2">Uncharacterized protein</fullName>
    </submittedName>
</protein>
<organism evidence="2 3">
    <name type="scientific">Glomus cerebriforme</name>
    <dbReference type="NCBI Taxonomy" id="658196"/>
    <lineage>
        <taxon>Eukaryota</taxon>
        <taxon>Fungi</taxon>
        <taxon>Fungi incertae sedis</taxon>
        <taxon>Mucoromycota</taxon>
        <taxon>Glomeromycotina</taxon>
        <taxon>Glomeromycetes</taxon>
        <taxon>Glomerales</taxon>
        <taxon>Glomeraceae</taxon>
        <taxon>Glomus</taxon>
    </lineage>
</organism>
<sequence>MKFDILFIGLLTLTSATCEKSFNLPVCSECQKEIWKAWESPSSCGFQIHLLNDIAKKYHYTFGFAHPVFYDMTLYNKAIKEACAAEFSCTYEEDLKIWSGIENKCATELSTYIDWSANPNSFTSNDNEILRAYGSLLLFYFVIPEHNSVCHKTTNGELCGIESVKPLINWLETVAPEGNANITYDHQFVYKSDGTRLPIPKELFQCGECTTNMVQEYGTWIDQHAVPDPIVKNIFGSLEIIKMHFTCPVNI</sequence>
<dbReference type="EMBL" id="QKYT01000162">
    <property type="protein sequence ID" value="RIA91085.1"/>
    <property type="molecule type" value="Genomic_DNA"/>
</dbReference>
<gene>
    <name evidence="2" type="ORF">C1645_822479</name>
</gene>
<proteinExistence type="predicted"/>
<dbReference type="Proteomes" id="UP000265703">
    <property type="component" value="Unassembled WGS sequence"/>
</dbReference>
<dbReference type="AlphaFoldDB" id="A0A397T460"/>
<evidence type="ECO:0000313" key="2">
    <source>
        <dbReference type="EMBL" id="RIA91085.1"/>
    </source>
</evidence>
<accession>A0A397T460</accession>
<feature type="signal peptide" evidence="1">
    <location>
        <begin position="1"/>
        <end position="18"/>
    </location>
</feature>
<dbReference type="OrthoDB" id="2305077at2759"/>
<comment type="caution">
    <text evidence="2">The sequence shown here is derived from an EMBL/GenBank/DDBJ whole genome shotgun (WGS) entry which is preliminary data.</text>
</comment>
<name>A0A397T460_9GLOM</name>
<reference evidence="2 3" key="1">
    <citation type="submission" date="2018-06" db="EMBL/GenBank/DDBJ databases">
        <title>Comparative genomics reveals the genomic features of Rhizophagus irregularis, R. cerebriforme, R. diaphanum and Gigaspora rosea, and their symbiotic lifestyle signature.</title>
        <authorList>
            <person name="Morin E."/>
            <person name="San Clemente H."/>
            <person name="Chen E.C.H."/>
            <person name="De La Providencia I."/>
            <person name="Hainaut M."/>
            <person name="Kuo A."/>
            <person name="Kohler A."/>
            <person name="Murat C."/>
            <person name="Tang N."/>
            <person name="Roy S."/>
            <person name="Loubradou J."/>
            <person name="Henrissat B."/>
            <person name="Grigoriev I.V."/>
            <person name="Corradi N."/>
            <person name="Roux C."/>
            <person name="Martin F.M."/>
        </authorList>
    </citation>
    <scope>NUCLEOTIDE SEQUENCE [LARGE SCALE GENOMIC DNA]</scope>
    <source>
        <strain evidence="2 3">DAOM 227022</strain>
    </source>
</reference>
<keyword evidence="3" id="KW-1185">Reference proteome</keyword>
<evidence type="ECO:0000256" key="1">
    <source>
        <dbReference type="SAM" id="SignalP"/>
    </source>
</evidence>
<keyword evidence="1" id="KW-0732">Signal</keyword>
<evidence type="ECO:0000313" key="3">
    <source>
        <dbReference type="Proteomes" id="UP000265703"/>
    </source>
</evidence>